<dbReference type="InterPro" id="IPR036291">
    <property type="entry name" value="NAD(P)-bd_dom_sf"/>
</dbReference>
<keyword evidence="8" id="KW-0210">Decarboxylase</keyword>
<evidence type="ECO:0000256" key="13">
    <source>
        <dbReference type="ARBA" id="ARBA00023136"/>
    </source>
</evidence>
<evidence type="ECO:0000256" key="6">
    <source>
        <dbReference type="ARBA" id="ARBA00018816"/>
    </source>
</evidence>
<dbReference type="GO" id="GO:0033320">
    <property type="term" value="P:UDP-D-xylose biosynthetic process"/>
    <property type="evidence" value="ECO:0007669"/>
    <property type="project" value="UniProtKB-UniPathway"/>
</dbReference>
<keyword evidence="13" id="KW-0472">Membrane</keyword>
<comment type="similarity">
    <text evidence="4">Belongs to the NAD(P)-dependent epimerase/dehydratase family. UDP-glucuronic acid decarboxylase subfamily.</text>
</comment>
<evidence type="ECO:0000256" key="9">
    <source>
        <dbReference type="ARBA" id="ARBA00022968"/>
    </source>
</evidence>
<proteinExistence type="inferred from homology"/>
<evidence type="ECO:0000256" key="14">
    <source>
        <dbReference type="ARBA" id="ARBA00023180"/>
    </source>
</evidence>
<dbReference type="EMBL" id="JADCTT010000002">
    <property type="protein sequence ID" value="KAF9756948.1"/>
    <property type="molecule type" value="Genomic_DNA"/>
</dbReference>
<evidence type="ECO:0000256" key="11">
    <source>
        <dbReference type="ARBA" id="ARBA00023027"/>
    </source>
</evidence>
<evidence type="ECO:0000256" key="4">
    <source>
        <dbReference type="ARBA" id="ARBA00007505"/>
    </source>
</evidence>
<keyword evidence="9" id="KW-0735">Signal-anchor</keyword>
<feature type="domain" description="NAD(P)-binding" evidence="18">
    <location>
        <begin position="5"/>
        <end position="307"/>
    </location>
</feature>
<dbReference type="Proteomes" id="UP000616885">
    <property type="component" value="Unassembled WGS sequence"/>
</dbReference>
<evidence type="ECO:0000256" key="3">
    <source>
        <dbReference type="ARBA" id="ARBA00005100"/>
    </source>
</evidence>
<keyword evidence="11" id="KW-0520">NAD</keyword>
<dbReference type="SUPFAM" id="SSF51735">
    <property type="entry name" value="NAD(P)-binding Rossmann-fold domains"/>
    <property type="match status" value="1"/>
</dbReference>
<dbReference type="GO" id="GO:0042732">
    <property type="term" value="P:D-xylose metabolic process"/>
    <property type="evidence" value="ECO:0007669"/>
    <property type="project" value="InterPro"/>
</dbReference>
<evidence type="ECO:0000256" key="1">
    <source>
        <dbReference type="ARBA" id="ARBA00001911"/>
    </source>
</evidence>
<sequence>MTIVVTGGAGFLGHHLVKLLLDKGKSVVVMDSLWTGSQENIAEFASNPNFRHILCDVREPLPDVEDLEQIYHLACPASPDDFERAPIEILETCFLGTRNVLELATVRRARVLLASTSEIYGDPEVSVLPESYRGNVNSFGPRSCYDEGKRTLEALAFSYRLKNNVETRIARIFNAYGPYMAAKDGRAVPNFIGAAMDGQPVKIYGDGSATRCFQYATDCVEGLYALMNSDYDKPVNIGSDLEMAVSDIANKVTRVVAEKLGQKAPVAVQYLPKRVDDPTRRKPDITLAGEVLGWSPKVSLDDGIAQTVDWFLEKHGNPKSLM</sequence>
<dbReference type="Gene3D" id="3.40.50.720">
    <property type="entry name" value="NAD(P)-binding Rossmann-like Domain"/>
    <property type="match status" value="1"/>
</dbReference>
<dbReference type="Pfam" id="PF16363">
    <property type="entry name" value="GDP_Man_Dehyd"/>
    <property type="match status" value="1"/>
</dbReference>
<dbReference type="GO" id="GO:0048040">
    <property type="term" value="F:UDP-glucuronate decarboxylase activity"/>
    <property type="evidence" value="ECO:0007669"/>
    <property type="project" value="UniProtKB-EC"/>
</dbReference>
<gene>
    <name evidence="19" type="ORF">BN869_000002550_1</name>
    <name evidence="20" type="ORF">IM811_007892</name>
</gene>
<comment type="cofactor">
    <cofactor evidence="1">
        <name>NAD(+)</name>
        <dbReference type="ChEBI" id="CHEBI:57540"/>
    </cofactor>
</comment>
<dbReference type="InterPro" id="IPR044516">
    <property type="entry name" value="UXS-like"/>
</dbReference>
<dbReference type="GO" id="GO:0070403">
    <property type="term" value="F:NAD+ binding"/>
    <property type="evidence" value="ECO:0007669"/>
    <property type="project" value="InterPro"/>
</dbReference>
<evidence type="ECO:0000256" key="17">
    <source>
        <dbReference type="ARBA" id="ARBA00049410"/>
    </source>
</evidence>
<keyword evidence="15" id="KW-0456">Lyase</keyword>
<dbReference type="AlphaFoldDB" id="A0A0B7JV02"/>
<evidence type="ECO:0000256" key="10">
    <source>
        <dbReference type="ARBA" id="ARBA00022989"/>
    </source>
</evidence>
<keyword evidence="14" id="KW-0325">Glycoprotein</keyword>
<name>A0A0B7JV02_BIOOC</name>
<comment type="subcellular location">
    <subcellularLocation>
        <location evidence="2">Golgi apparatus</location>
        <location evidence="2">Golgi stack membrane</location>
        <topology evidence="2">Single-pass type II membrane protein</topology>
    </subcellularLocation>
</comment>
<evidence type="ECO:0000256" key="8">
    <source>
        <dbReference type="ARBA" id="ARBA00022793"/>
    </source>
</evidence>
<evidence type="ECO:0000256" key="7">
    <source>
        <dbReference type="ARBA" id="ARBA00022692"/>
    </source>
</evidence>
<dbReference type="GO" id="GO:0032580">
    <property type="term" value="C:Golgi cisterna membrane"/>
    <property type="evidence" value="ECO:0007669"/>
    <property type="project" value="UniProtKB-SubCell"/>
</dbReference>
<comment type="catalytic activity">
    <reaction evidence="17">
        <text>UDP-alpha-D-glucuronate + H(+) = UDP-alpha-D-xylose + CO2</text>
        <dbReference type="Rhea" id="RHEA:23916"/>
        <dbReference type="ChEBI" id="CHEBI:15378"/>
        <dbReference type="ChEBI" id="CHEBI:16526"/>
        <dbReference type="ChEBI" id="CHEBI:57632"/>
        <dbReference type="ChEBI" id="CHEBI:58052"/>
        <dbReference type="EC" id="4.1.1.35"/>
    </reaction>
    <physiologicalReaction direction="left-to-right" evidence="17">
        <dbReference type="Rhea" id="RHEA:23917"/>
    </physiologicalReaction>
</comment>
<keyword evidence="7" id="KW-0812">Transmembrane</keyword>
<dbReference type="EC" id="4.1.1.35" evidence="5"/>
<keyword evidence="12" id="KW-0333">Golgi apparatus</keyword>
<evidence type="ECO:0000259" key="18">
    <source>
        <dbReference type="Pfam" id="PF16363"/>
    </source>
</evidence>
<dbReference type="UniPathway" id="UPA00796">
    <property type="reaction ID" value="UER00771"/>
</dbReference>
<reference evidence="19" key="1">
    <citation type="submission" date="2015-01" db="EMBL/GenBank/DDBJ databases">
        <authorList>
            <person name="Durling Mikael"/>
        </authorList>
    </citation>
    <scope>NUCLEOTIDE SEQUENCE</scope>
</reference>
<dbReference type="InterPro" id="IPR016040">
    <property type="entry name" value="NAD(P)-bd_dom"/>
</dbReference>
<dbReference type="FunFam" id="3.40.50.720:FF:000065">
    <property type="entry name" value="UDP-glucuronic acid decarboxylase 1"/>
    <property type="match status" value="1"/>
</dbReference>
<evidence type="ECO:0000256" key="15">
    <source>
        <dbReference type="ARBA" id="ARBA00023239"/>
    </source>
</evidence>
<evidence type="ECO:0000313" key="20">
    <source>
        <dbReference type="EMBL" id="KAF9756948.1"/>
    </source>
</evidence>
<reference evidence="20" key="2">
    <citation type="submission" date="2020-10" db="EMBL/GenBank/DDBJ databases">
        <title>High-Quality Genome Resource of Clonostachys rosea strain S41 by Oxford Nanopore Long-Read Sequencing.</title>
        <authorList>
            <person name="Wang H."/>
        </authorList>
    </citation>
    <scope>NUCLEOTIDE SEQUENCE</scope>
    <source>
        <strain evidence="20">S41</strain>
    </source>
</reference>
<keyword evidence="10" id="KW-1133">Transmembrane helix</keyword>
<evidence type="ECO:0000256" key="5">
    <source>
        <dbReference type="ARBA" id="ARBA00012290"/>
    </source>
</evidence>
<dbReference type="PANTHER" id="PTHR43078">
    <property type="entry name" value="UDP-GLUCURONIC ACID DECARBOXYLASE-RELATED"/>
    <property type="match status" value="1"/>
</dbReference>
<evidence type="ECO:0000256" key="12">
    <source>
        <dbReference type="ARBA" id="ARBA00023034"/>
    </source>
</evidence>
<accession>A0A0B7JV02</accession>
<comment type="pathway">
    <text evidence="3">Nucleotide-sugar biosynthesis; UDP-alpha-D-xylose biosynthesis; UDP-alpha-D-xylose from UDP-alpha-D-glucuronate: step 1/1.</text>
</comment>
<protein>
    <recommendedName>
        <fullName evidence="6">UDP-glucuronic acid decarboxylase 1</fullName>
        <ecNumber evidence="5">4.1.1.35</ecNumber>
    </recommendedName>
    <alternativeName>
        <fullName evidence="16">UDP-glucuronate decarboxylase 1</fullName>
    </alternativeName>
</protein>
<evidence type="ECO:0000313" key="19">
    <source>
        <dbReference type="EMBL" id="CEO46495.1"/>
    </source>
</evidence>
<evidence type="ECO:0000256" key="2">
    <source>
        <dbReference type="ARBA" id="ARBA00004447"/>
    </source>
</evidence>
<dbReference type="PANTHER" id="PTHR43078:SF6">
    <property type="entry name" value="UDP-GLUCURONIC ACID DECARBOXYLASE 1"/>
    <property type="match status" value="1"/>
</dbReference>
<organism evidence="19">
    <name type="scientific">Bionectria ochroleuca</name>
    <name type="common">Gliocladium roseum</name>
    <dbReference type="NCBI Taxonomy" id="29856"/>
    <lineage>
        <taxon>Eukaryota</taxon>
        <taxon>Fungi</taxon>
        <taxon>Dikarya</taxon>
        <taxon>Ascomycota</taxon>
        <taxon>Pezizomycotina</taxon>
        <taxon>Sordariomycetes</taxon>
        <taxon>Hypocreomycetidae</taxon>
        <taxon>Hypocreales</taxon>
        <taxon>Bionectriaceae</taxon>
        <taxon>Clonostachys</taxon>
    </lineage>
</organism>
<dbReference type="EMBL" id="CDPU01000005">
    <property type="protein sequence ID" value="CEO46495.1"/>
    <property type="molecule type" value="Genomic_DNA"/>
</dbReference>
<evidence type="ECO:0000256" key="16">
    <source>
        <dbReference type="ARBA" id="ARBA00031585"/>
    </source>
</evidence>